<keyword evidence="8" id="KW-1278">Translocase</keyword>
<dbReference type="PANTHER" id="PTHR43553:SF23">
    <property type="entry name" value="ABC TRANSPORTER ATP-BINDING COMPONENT"/>
    <property type="match status" value="1"/>
</dbReference>
<dbReference type="SUPFAM" id="SSF52540">
    <property type="entry name" value="P-loop containing nucleoside triphosphate hydrolases"/>
    <property type="match status" value="2"/>
</dbReference>
<evidence type="ECO:0000313" key="13">
    <source>
        <dbReference type="Proteomes" id="UP000630615"/>
    </source>
</evidence>
<evidence type="ECO:0000256" key="6">
    <source>
        <dbReference type="ARBA" id="ARBA00022741"/>
    </source>
</evidence>
<dbReference type="Gene3D" id="3.40.50.300">
    <property type="entry name" value="P-loop containing nucleotide triphosphate hydrolases"/>
    <property type="match status" value="2"/>
</dbReference>
<keyword evidence="7 12" id="KW-0067">ATP-binding</keyword>
<dbReference type="InterPro" id="IPR027417">
    <property type="entry name" value="P-loop_NTPase"/>
</dbReference>
<keyword evidence="6" id="KW-0547">Nucleotide-binding</keyword>
<dbReference type="InterPro" id="IPR003593">
    <property type="entry name" value="AAA+_ATPase"/>
</dbReference>
<dbReference type="EMBL" id="BMKI01000001">
    <property type="protein sequence ID" value="GGC79852.1"/>
    <property type="molecule type" value="Genomic_DNA"/>
</dbReference>
<evidence type="ECO:0000256" key="2">
    <source>
        <dbReference type="ARBA" id="ARBA00005417"/>
    </source>
</evidence>
<evidence type="ECO:0000256" key="10">
    <source>
        <dbReference type="ARBA" id="ARBA00025157"/>
    </source>
</evidence>
<proteinExistence type="inferred from homology"/>
<dbReference type="PROSITE" id="PS00211">
    <property type="entry name" value="ABC_TRANSPORTER_1"/>
    <property type="match status" value="2"/>
</dbReference>
<sequence length="479" mass="54546">MIDLKRLAFAYEDKERVIKDIDLSVQPGEFVVLCGKSGCGKSTLLRLLNGLIPELYTGDLTGEGTILGQEFLTKDFNQYVREIGTVFQNPKTQFFTSDVYSELAFAMENYGVPRTEMIDRIDEIAQLFSLAPFLDRSMFHLSGGQKQLIAFASASMLKHRLFLLDEPSSNLDDETVEKLKDYLRILKNFGMTIIVSEHRLYYLKELVDRYVLMDEGNIVSQYTRQEMDEKSSAEIRQLGLRSLTQTTFVKKEAQADSGEHTLVCEDLTFHYRKSRSVSVRIPNIELTSSFVTGIVGHNGAGKSTFSKLISGLIKPRSGKILWDQKVMTPKELIKESFVVMQDVNLQLFFETVEKEICLHVKESEEIDQIIKMLHLESLLFRHPQTLSGGEKQRVAIASAVLSGKKIIIFDEPTSGLDLQHMEEVAATIRWLKERSILVLIISHDKEFLSQTCQRIVHFDQGEIIDDYFVENTEIENGGE</sequence>
<keyword evidence="13" id="KW-1185">Reference proteome</keyword>
<dbReference type="Pfam" id="PF00005">
    <property type="entry name" value="ABC_tran"/>
    <property type="match status" value="2"/>
</dbReference>
<dbReference type="PROSITE" id="PS50893">
    <property type="entry name" value="ABC_TRANSPORTER_2"/>
    <property type="match status" value="2"/>
</dbReference>
<dbReference type="Proteomes" id="UP000630615">
    <property type="component" value="Unassembled WGS sequence"/>
</dbReference>
<dbReference type="CDD" id="cd03225">
    <property type="entry name" value="ABC_cobalt_CbiO_domain1"/>
    <property type="match status" value="1"/>
</dbReference>
<evidence type="ECO:0000256" key="3">
    <source>
        <dbReference type="ARBA" id="ARBA00022448"/>
    </source>
</evidence>
<dbReference type="GO" id="GO:0005524">
    <property type="term" value="F:ATP binding"/>
    <property type="evidence" value="ECO:0007669"/>
    <property type="project" value="UniProtKB-KW"/>
</dbReference>
<evidence type="ECO:0000259" key="11">
    <source>
        <dbReference type="PROSITE" id="PS50893"/>
    </source>
</evidence>
<comment type="caution">
    <text evidence="12">The sequence shown here is derived from an EMBL/GenBank/DDBJ whole genome shotgun (WGS) entry which is preliminary data.</text>
</comment>
<evidence type="ECO:0000313" key="12">
    <source>
        <dbReference type="EMBL" id="GGC79852.1"/>
    </source>
</evidence>
<name>A0ABQ1NL02_9ENTE</name>
<reference evidence="13" key="1">
    <citation type="journal article" date="2019" name="Int. J. Syst. Evol. Microbiol.">
        <title>The Global Catalogue of Microorganisms (GCM) 10K type strain sequencing project: providing services to taxonomists for standard genome sequencing and annotation.</title>
        <authorList>
            <consortium name="The Broad Institute Genomics Platform"/>
            <consortium name="The Broad Institute Genome Sequencing Center for Infectious Disease"/>
            <person name="Wu L."/>
            <person name="Ma J."/>
        </authorList>
    </citation>
    <scope>NUCLEOTIDE SEQUENCE [LARGE SCALE GENOMIC DNA]</scope>
    <source>
        <strain evidence="13">CGMCC 1.15942</strain>
    </source>
</reference>
<keyword evidence="5" id="KW-0677">Repeat</keyword>
<keyword evidence="9" id="KW-0472">Membrane</keyword>
<dbReference type="InterPro" id="IPR017871">
    <property type="entry name" value="ABC_transporter-like_CS"/>
</dbReference>
<evidence type="ECO:0000256" key="8">
    <source>
        <dbReference type="ARBA" id="ARBA00022967"/>
    </source>
</evidence>
<dbReference type="InterPro" id="IPR050095">
    <property type="entry name" value="ECF_ABC_transporter_ATP-bd"/>
</dbReference>
<feature type="domain" description="ABC transporter" evidence="11">
    <location>
        <begin position="262"/>
        <end position="476"/>
    </location>
</feature>
<evidence type="ECO:0000256" key="1">
    <source>
        <dbReference type="ARBA" id="ARBA00004202"/>
    </source>
</evidence>
<dbReference type="InterPro" id="IPR003439">
    <property type="entry name" value="ABC_transporter-like_ATP-bd"/>
</dbReference>
<comment type="subcellular location">
    <subcellularLocation>
        <location evidence="1">Cell membrane</location>
        <topology evidence="1">Peripheral membrane protein</topology>
    </subcellularLocation>
</comment>
<evidence type="ECO:0000256" key="9">
    <source>
        <dbReference type="ARBA" id="ARBA00023136"/>
    </source>
</evidence>
<comment type="function">
    <text evidence="10">Probably part of an ABC transporter complex. Responsible for energy coupling to the transport system.</text>
</comment>
<accession>A0ABQ1NL02</accession>
<protein>
    <submittedName>
        <fullName evidence="12">ABC transporter ATP-binding protein</fullName>
    </submittedName>
</protein>
<evidence type="ECO:0000256" key="5">
    <source>
        <dbReference type="ARBA" id="ARBA00022737"/>
    </source>
</evidence>
<evidence type="ECO:0000256" key="4">
    <source>
        <dbReference type="ARBA" id="ARBA00022475"/>
    </source>
</evidence>
<organism evidence="12 13">
    <name type="scientific">Enterococcus wangshanyuanii</name>
    <dbReference type="NCBI Taxonomy" id="2005703"/>
    <lineage>
        <taxon>Bacteria</taxon>
        <taxon>Bacillati</taxon>
        <taxon>Bacillota</taxon>
        <taxon>Bacilli</taxon>
        <taxon>Lactobacillales</taxon>
        <taxon>Enterococcaceae</taxon>
        <taxon>Enterococcus</taxon>
    </lineage>
</organism>
<dbReference type="PANTHER" id="PTHR43553">
    <property type="entry name" value="HEAVY METAL TRANSPORTER"/>
    <property type="match status" value="1"/>
</dbReference>
<dbReference type="SMART" id="SM00382">
    <property type="entry name" value="AAA"/>
    <property type="match status" value="2"/>
</dbReference>
<dbReference type="RefSeq" id="WP_088268578.1">
    <property type="nucleotide sequence ID" value="NZ_BMKI01000001.1"/>
</dbReference>
<dbReference type="InterPro" id="IPR015856">
    <property type="entry name" value="ABC_transpr_CbiO/EcfA_su"/>
</dbReference>
<comment type="similarity">
    <text evidence="2">Belongs to the ABC transporter superfamily.</text>
</comment>
<gene>
    <name evidence="12" type="ORF">GCM10011573_06920</name>
</gene>
<evidence type="ECO:0000256" key="7">
    <source>
        <dbReference type="ARBA" id="ARBA00022840"/>
    </source>
</evidence>
<feature type="domain" description="ABC transporter" evidence="11">
    <location>
        <begin position="2"/>
        <end position="240"/>
    </location>
</feature>
<keyword evidence="4" id="KW-1003">Cell membrane</keyword>
<keyword evidence="3" id="KW-0813">Transport</keyword>